<dbReference type="Proteomes" id="UP000470186">
    <property type="component" value="Unassembled WGS sequence"/>
</dbReference>
<dbReference type="EMBL" id="WIVX01000001">
    <property type="protein sequence ID" value="MQU29865.1"/>
    <property type="molecule type" value="Genomic_DNA"/>
</dbReference>
<reference evidence="1 2" key="1">
    <citation type="submission" date="2019-10" db="EMBL/GenBank/DDBJ databases">
        <title>Evaluation of single-gene subtyping targets for Pseudomonas.</title>
        <authorList>
            <person name="Reichler S.J."/>
            <person name="Orsi R.H."/>
            <person name="Wiedmann M."/>
            <person name="Martin N.H."/>
            <person name="Murphy S.I."/>
        </authorList>
    </citation>
    <scope>NUCLEOTIDE SEQUENCE [LARGE SCALE GENOMIC DNA]</scope>
    <source>
        <strain evidence="1 2">FSL R10-2107</strain>
    </source>
</reference>
<keyword evidence="2" id="KW-1185">Reference proteome</keyword>
<evidence type="ECO:0000313" key="1">
    <source>
        <dbReference type="EMBL" id="MQU29865.1"/>
    </source>
</evidence>
<proteinExistence type="predicted"/>
<evidence type="ECO:0000313" key="2">
    <source>
        <dbReference type="Proteomes" id="UP000470186"/>
    </source>
</evidence>
<organism evidence="1 2">
    <name type="scientific">Pseudomonas helleri</name>
    <dbReference type="NCBI Taxonomy" id="1608996"/>
    <lineage>
        <taxon>Bacteria</taxon>
        <taxon>Pseudomonadati</taxon>
        <taxon>Pseudomonadota</taxon>
        <taxon>Gammaproteobacteria</taxon>
        <taxon>Pseudomonadales</taxon>
        <taxon>Pseudomonadaceae</taxon>
        <taxon>Pseudomonas</taxon>
    </lineage>
</organism>
<name>A0A7X1Y5P7_9PSED</name>
<comment type="caution">
    <text evidence="1">The sequence shown here is derived from an EMBL/GenBank/DDBJ whole genome shotgun (WGS) entry which is preliminary data.</text>
</comment>
<sequence>MKLFTRRPKTRTEIEEEQFILAANSLKTLQVPLGGCMSIDPEEFRDQIIAAREQYKSLVRRDGH</sequence>
<protein>
    <submittedName>
        <fullName evidence="1">Uncharacterized protein</fullName>
    </submittedName>
</protein>
<gene>
    <name evidence="1" type="ORF">GHO30_00385</name>
</gene>
<accession>A0A7X1Y5P7</accession>
<dbReference type="RefSeq" id="WP_153350385.1">
    <property type="nucleotide sequence ID" value="NZ_WIVX01000001.1"/>
</dbReference>
<dbReference type="AlphaFoldDB" id="A0A7X1Y5P7"/>